<dbReference type="RefSeq" id="WP_090682306.1">
    <property type="nucleotide sequence ID" value="NZ_CADERL010000002.1"/>
</dbReference>
<feature type="transmembrane region" description="Helical" evidence="1">
    <location>
        <begin position="64"/>
        <end position="82"/>
    </location>
</feature>
<organism evidence="2 3">
    <name type="scientific">Paraburkholderia phenazinium</name>
    <dbReference type="NCBI Taxonomy" id="60549"/>
    <lineage>
        <taxon>Bacteria</taxon>
        <taxon>Pseudomonadati</taxon>
        <taxon>Pseudomonadota</taxon>
        <taxon>Betaproteobacteria</taxon>
        <taxon>Burkholderiales</taxon>
        <taxon>Burkholderiaceae</taxon>
        <taxon>Paraburkholderia</taxon>
    </lineage>
</organism>
<feature type="transmembrane region" description="Helical" evidence="1">
    <location>
        <begin position="190"/>
        <end position="211"/>
    </location>
</feature>
<accession>A0A1G7RU77</accession>
<evidence type="ECO:0000313" key="3">
    <source>
        <dbReference type="Proteomes" id="UP000199706"/>
    </source>
</evidence>
<protein>
    <recommendedName>
        <fullName evidence="4">Anti-sigma-F factor NrsF</fullName>
    </recommendedName>
</protein>
<keyword evidence="1" id="KW-1133">Transmembrane helix</keyword>
<evidence type="ECO:0008006" key="4">
    <source>
        <dbReference type="Google" id="ProtNLM"/>
    </source>
</evidence>
<dbReference type="Proteomes" id="UP000199706">
    <property type="component" value="Unassembled WGS sequence"/>
</dbReference>
<name>A0A1G7RU77_9BURK</name>
<dbReference type="InterPro" id="IPR009495">
    <property type="entry name" value="NrsF"/>
</dbReference>
<evidence type="ECO:0000256" key="1">
    <source>
        <dbReference type="SAM" id="Phobius"/>
    </source>
</evidence>
<sequence length="213" mass="22369">MRTDDLVGLLSTGITPVRRGTAARRFGISLPIAAIGATALMATVFGVRPDLGAVVKTPIFWEKLALPLCLAFGALIATVRLARPGAKIGAGWPVMTTPVLVVWIAAIMIVVTAAPEDRLPAILGHSWRSCPFNILLLAVPGFIAIFRAVKGLAPTSLRLAGAASGLLASSIATVAYCLHCPEMSPAFWSIWYMAGMLLPAALGAVLGPTFLRW</sequence>
<feature type="transmembrane region" description="Helical" evidence="1">
    <location>
        <begin position="94"/>
        <end position="114"/>
    </location>
</feature>
<dbReference type="Pfam" id="PF06532">
    <property type="entry name" value="NrsF"/>
    <property type="match status" value="1"/>
</dbReference>
<keyword evidence="1" id="KW-0812">Transmembrane</keyword>
<dbReference type="OrthoDB" id="6059252at2"/>
<proteinExistence type="predicted"/>
<reference evidence="2 3" key="1">
    <citation type="submission" date="2016-10" db="EMBL/GenBank/DDBJ databases">
        <authorList>
            <person name="de Groot N.N."/>
        </authorList>
    </citation>
    <scope>NUCLEOTIDE SEQUENCE [LARGE SCALE GENOMIC DNA]</scope>
    <source>
        <strain evidence="2 3">LMG 2247</strain>
    </source>
</reference>
<feature type="transmembrane region" description="Helical" evidence="1">
    <location>
        <begin position="26"/>
        <end position="44"/>
    </location>
</feature>
<evidence type="ECO:0000313" key="2">
    <source>
        <dbReference type="EMBL" id="SDG14318.1"/>
    </source>
</evidence>
<keyword evidence="1" id="KW-0472">Membrane</keyword>
<feature type="transmembrane region" description="Helical" evidence="1">
    <location>
        <begin position="126"/>
        <end position="145"/>
    </location>
</feature>
<feature type="transmembrane region" description="Helical" evidence="1">
    <location>
        <begin position="157"/>
        <end position="178"/>
    </location>
</feature>
<dbReference type="AlphaFoldDB" id="A0A1G7RU77"/>
<dbReference type="EMBL" id="FNCJ01000002">
    <property type="protein sequence ID" value="SDG14318.1"/>
    <property type="molecule type" value="Genomic_DNA"/>
</dbReference>
<gene>
    <name evidence="2" type="ORF">SAMN05216466_102263</name>
</gene>